<sequence length="113" mass="12784">MRLAYAWALSFRFELIQIQMSRYHCPFCSSRYQIHQQRADGVMVCGQCGDPLVKVPLIRPTQIIGLVAAAAFIAPLLLMVFVFIQDEQRPELKRPLSKMAAVSSPVDICSWLS</sequence>
<keyword evidence="3" id="KW-1185">Reference proteome</keyword>
<dbReference type="KEGG" id="pmt:PMT_2742"/>
<name>B9ESC2_PROMM</name>
<keyword evidence="1" id="KW-0812">Transmembrane</keyword>
<dbReference type="eggNOG" id="ENOG5032HUC">
    <property type="taxonomic scope" value="Bacteria"/>
</dbReference>
<keyword evidence="1" id="KW-0472">Membrane</keyword>
<evidence type="ECO:0000256" key="1">
    <source>
        <dbReference type="SAM" id="Phobius"/>
    </source>
</evidence>
<gene>
    <name evidence="2" type="ordered locus">PMT_2742</name>
</gene>
<dbReference type="AlphaFoldDB" id="B9ESC2"/>
<dbReference type="HOGENOM" id="CLU_171079_0_0_3"/>
<organism evidence="2 3">
    <name type="scientific">Prochlorococcus marinus (strain MIT 9313)</name>
    <dbReference type="NCBI Taxonomy" id="74547"/>
    <lineage>
        <taxon>Bacteria</taxon>
        <taxon>Bacillati</taxon>
        <taxon>Cyanobacteriota</taxon>
        <taxon>Cyanophyceae</taxon>
        <taxon>Synechococcales</taxon>
        <taxon>Prochlorococcaceae</taxon>
        <taxon>Prochlorococcus</taxon>
    </lineage>
</organism>
<dbReference type="EMBL" id="BX548175">
    <property type="protein sequence ID" value="CAX32264.1"/>
    <property type="molecule type" value="Genomic_DNA"/>
</dbReference>
<dbReference type="Proteomes" id="UP000001423">
    <property type="component" value="Chromosome"/>
</dbReference>
<feature type="transmembrane region" description="Helical" evidence="1">
    <location>
        <begin position="63"/>
        <end position="84"/>
    </location>
</feature>
<evidence type="ECO:0000313" key="2">
    <source>
        <dbReference type="EMBL" id="CAX32264.1"/>
    </source>
</evidence>
<proteinExistence type="predicted"/>
<reference evidence="2 3" key="1">
    <citation type="journal article" date="2003" name="Nature">
        <title>Genome divergence in two Prochlorococcus ecotypes reflects oceanic niche differentiation.</title>
        <authorList>
            <person name="Rocap G."/>
            <person name="Larimer F.W."/>
            <person name="Lamerdin J.E."/>
            <person name="Malfatti S."/>
            <person name="Chain P."/>
            <person name="Ahlgren N.A."/>
            <person name="Arellano A."/>
            <person name="Coleman M."/>
            <person name="Hauser L."/>
            <person name="Hess W.R."/>
            <person name="Johnson Z.I."/>
            <person name="Land M.L."/>
            <person name="Lindell D."/>
            <person name="Post A.F."/>
            <person name="Regala W."/>
            <person name="Shah M."/>
            <person name="Shaw S.L."/>
            <person name="Steglich C."/>
            <person name="Sullivan M.B."/>
            <person name="Ting C.S."/>
            <person name="Tolonen A."/>
            <person name="Webb E.A."/>
            <person name="Zinser E.R."/>
            <person name="Chisholm S.W."/>
        </authorList>
    </citation>
    <scope>NUCLEOTIDE SEQUENCE [LARGE SCALE GENOMIC DNA]</scope>
    <source>
        <strain evidence="3">MIT 9313</strain>
    </source>
</reference>
<keyword evidence="1" id="KW-1133">Transmembrane helix</keyword>
<protein>
    <submittedName>
        <fullName evidence="2">Uncharacterized protein</fullName>
    </submittedName>
</protein>
<evidence type="ECO:0000313" key="3">
    <source>
        <dbReference type="Proteomes" id="UP000001423"/>
    </source>
</evidence>
<accession>B9ESC2</accession>